<dbReference type="GO" id="GO:0006352">
    <property type="term" value="P:DNA-templated transcription initiation"/>
    <property type="evidence" value="ECO:0007669"/>
    <property type="project" value="InterPro"/>
</dbReference>
<dbReference type="EMBL" id="QMIG01000016">
    <property type="protein sequence ID" value="RAW12444.1"/>
    <property type="molecule type" value="Genomic_DNA"/>
</dbReference>
<accession>A0A329QJE6</accession>
<dbReference type="Gene3D" id="1.10.1740.10">
    <property type="match status" value="1"/>
</dbReference>
<dbReference type="GO" id="GO:0003677">
    <property type="term" value="F:DNA binding"/>
    <property type="evidence" value="ECO:0007669"/>
    <property type="project" value="UniProtKB-KW"/>
</dbReference>
<name>A0A329QJE6_9ACTN</name>
<evidence type="ECO:0000256" key="3">
    <source>
        <dbReference type="ARBA" id="ARBA00023082"/>
    </source>
</evidence>
<keyword evidence="3" id="KW-0731">Sigma factor</keyword>
<dbReference type="InterPro" id="IPR013324">
    <property type="entry name" value="RNA_pol_sigma_r3/r4-like"/>
</dbReference>
<dbReference type="InterPro" id="IPR007627">
    <property type="entry name" value="RNA_pol_sigma70_r2"/>
</dbReference>
<protein>
    <submittedName>
        <fullName evidence="7">Sigma-70 family RNA polymerase sigma factor</fullName>
    </submittedName>
</protein>
<evidence type="ECO:0000313" key="8">
    <source>
        <dbReference type="Proteomes" id="UP000250462"/>
    </source>
</evidence>
<keyword evidence="8" id="KW-1185">Reference proteome</keyword>
<dbReference type="InterPro" id="IPR036388">
    <property type="entry name" value="WH-like_DNA-bd_sf"/>
</dbReference>
<comment type="similarity">
    <text evidence="1">Belongs to the sigma-70 factor family. ECF subfamily.</text>
</comment>
<dbReference type="InterPro" id="IPR039425">
    <property type="entry name" value="RNA_pol_sigma-70-like"/>
</dbReference>
<evidence type="ECO:0000256" key="4">
    <source>
        <dbReference type="ARBA" id="ARBA00023125"/>
    </source>
</evidence>
<dbReference type="InterPro" id="IPR014284">
    <property type="entry name" value="RNA_pol_sigma-70_dom"/>
</dbReference>
<reference evidence="7 8" key="1">
    <citation type="submission" date="2018-06" db="EMBL/GenBank/DDBJ databases">
        <title>Phytoactinopolyspora halophila sp. nov., a novel halophilic actinomycete isolated from a saline soil in China.</title>
        <authorList>
            <person name="Tang S.-K."/>
        </authorList>
    </citation>
    <scope>NUCLEOTIDE SEQUENCE [LARGE SCALE GENOMIC DNA]</scope>
    <source>
        <strain evidence="7 8">YIM 96934</strain>
    </source>
</reference>
<dbReference type="RefSeq" id="WP_112259126.1">
    <property type="nucleotide sequence ID" value="NZ_QMIG01000016.1"/>
</dbReference>
<keyword evidence="2" id="KW-0805">Transcription regulation</keyword>
<evidence type="ECO:0000256" key="1">
    <source>
        <dbReference type="ARBA" id="ARBA00010641"/>
    </source>
</evidence>
<dbReference type="Pfam" id="PF04542">
    <property type="entry name" value="Sigma70_r2"/>
    <property type="match status" value="1"/>
</dbReference>
<evidence type="ECO:0000259" key="6">
    <source>
        <dbReference type="Pfam" id="PF04542"/>
    </source>
</evidence>
<dbReference type="Proteomes" id="UP000250462">
    <property type="component" value="Unassembled WGS sequence"/>
</dbReference>
<sequence>MADRSISELVRAACAGDEQAWHEIVDRHARLVWSIARSHRLDDADAGDVFQSTWLRLVENLHRLEQPDQLASWLVTTARRECLRLIKRRDREIPGADATQGEDRIDPTATPPDAAVVRQEEHAQVAAAYHRLPPRCQSLLRLCLADPPLPYAQIAEILEIPLGSIGPQRQRCLARLRQLLSSDDHTDIRAGDV</sequence>
<dbReference type="OrthoDB" id="265863at2"/>
<keyword evidence="4" id="KW-0238">DNA-binding</keyword>
<dbReference type="Gene3D" id="1.10.10.10">
    <property type="entry name" value="Winged helix-like DNA-binding domain superfamily/Winged helix DNA-binding domain"/>
    <property type="match status" value="1"/>
</dbReference>
<dbReference type="GO" id="GO:0016987">
    <property type="term" value="F:sigma factor activity"/>
    <property type="evidence" value="ECO:0007669"/>
    <property type="project" value="UniProtKB-KW"/>
</dbReference>
<dbReference type="InterPro" id="IPR013325">
    <property type="entry name" value="RNA_pol_sigma_r2"/>
</dbReference>
<dbReference type="PANTHER" id="PTHR43133:SF8">
    <property type="entry name" value="RNA POLYMERASE SIGMA FACTOR HI_1459-RELATED"/>
    <property type="match status" value="1"/>
</dbReference>
<organism evidence="7 8">
    <name type="scientific">Phytoactinopolyspora halophila</name>
    <dbReference type="NCBI Taxonomy" id="1981511"/>
    <lineage>
        <taxon>Bacteria</taxon>
        <taxon>Bacillati</taxon>
        <taxon>Actinomycetota</taxon>
        <taxon>Actinomycetes</taxon>
        <taxon>Jiangellales</taxon>
        <taxon>Jiangellaceae</taxon>
        <taxon>Phytoactinopolyspora</taxon>
    </lineage>
</organism>
<comment type="caution">
    <text evidence="7">The sequence shown here is derived from an EMBL/GenBank/DDBJ whole genome shotgun (WGS) entry which is preliminary data.</text>
</comment>
<keyword evidence="5" id="KW-0804">Transcription</keyword>
<feature type="domain" description="RNA polymerase sigma-70 region 2" evidence="6">
    <location>
        <begin position="25"/>
        <end position="91"/>
    </location>
</feature>
<dbReference type="SUPFAM" id="SSF88659">
    <property type="entry name" value="Sigma3 and sigma4 domains of RNA polymerase sigma factors"/>
    <property type="match status" value="1"/>
</dbReference>
<dbReference type="NCBIfam" id="TIGR02937">
    <property type="entry name" value="sigma70-ECF"/>
    <property type="match status" value="1"/>
</dbReference>
<dbReference type="PANTHER" id="PTHR43133">
    <property type="entry name" value="RNA POLYMERASE ECF-TYPE SIGMA FACTO"/>
    <property type="match status" value="1"/>
</dbReference>
<evidence type="ECO:0000313" key="7">
    <source>
        <dbReference type="EMBL" id="RAW12444.1"/>
    </source>
</evidence>
<gene>
    <name evidence="7" type="ORF">DPM12_14875</name>
</gene>
<evidence type="ECO:0000256" key="2">
    <source>
        <dbReference type="ARBA" id="ARBA00023015"/>
    </source>
</evidence>
<proteinExistence type="inferred from homology"/>
<dbReference type="AlphaFoldDB" id="A0A329QJE6"/>
<evidence type="ECO:0000256" key="5">
    <source>
        <dbReference type="ARBA" id="ARBA00023163"/>
    </source>
</evidence>
<dbReference type="SUPFAM" id="SSF88946">
    <property type="entry name" value="Sigma2 domain of RNA polymerase sigma factors"/>
    <property type="match status" value="1"/>
</dbReference>